<gene>
    <name evidence="1" type="ORF">BDY19DRAFT_917063</name>
</gene>
<comment type="caution">
    <text evidence="1">The sequence shown here is derived from an EMBL/GenBank/DDBJ whole genome shotgun (WGS) entry which is preliminary data.</text>
</comment>
<reference evidence="1" key="1">
    <citation type="journal article" date="2021" name="Environ. Microbiol.">
        <title>Gene family expansions and transcriptome signatures uncover fungal adaptations to wood decay.</title>
        <authorList>
            <person name="Hage H."/>
            <person name="Miyauchi S."/>
            <person name="Viragh M."/>
            <person name="Drula E."/>
            <person name="Min B."/>
            <person name="Chaduli D."/>
            <person name="Navarro D."/>
            <person name="Favel A."/>
            <person name="Norest M."/>
            <person name="Lesage-Meessen L."/>
            <person name="Balint B."/>
            <person name="Merenyi Z."/>
            <person name="de Eugenio L."/>
            <person name="Morin E."/>
            <person name="Martinez A.T."/>
            <person name="Baldrian P."/>
            <person name="Stursova M."/>
            <person name="Martinez M.J."/>
            <person name="Novotny C."/>
            <person name="Magnuson J.K."/>
            <person name="Spatafora J.W."/>
            <person name="Maurice S."/>
            <person name="Pangilinan J."/>
            <person name="Andreopoulos W."/>
            <person name="LaButti K."/>
            <person name="Hundley H."/>
            <person name="Na H."/>
            <person name="Kuo A."/>
            <person name="Barry K."/>
            <person name="Lipzen A."/>
            <person name="Henrissat B."/>
            <person name="Riley R."/>
            <person name="Ahrendt S."/>
            <person name="Nagy L.G."/>
            <person name="Grigoriev I.V."/>
            <person name="Martin F."/>
            <person name="Rosso M.N."/>
        </authorList>
    </citation>
    <scope>NUCLEOTIDE SEQUENCE</scope>
    <source>
        <strain evidence="1">CBS 384.51</strain>
    </source>
</reference>
<sequence>MDELLHHCIRELAFEGDLGCDVNRLQDFITEFYLHNGAKQIVDEAYCAFVWSVVAQHPEVRIGTASRGALEVYIAPQTSKVTKRKKGDQAYDEAEHNNPAGKLEAIEDAALRSLDDLKQEYGDKLRIAVDPERSLVAITGSHIKSSKMTPMVYTALQLISRGREAGLSTVDLSKKTGYDAKTCHYLIDKLAELNLIEKRKKSGLGTNLCIHKYFFERSKTWQDVLAEEERVRQAAIKREEKDDVDFDMDDEASPSSASTSVLGRLAFEPIDSRHLSSLPIVKDRVEKLLRNSPHFMHTLQNLLVVIGFPNPVKSDRRFFQTRLRELVAQGFIERVQVPKHGGKLAACIRLVNPDEQAHTQATPSVIEVVDDEEEQLSLKANITLQKQMIDLAHQSGMEGVTLNQLSQALGSFDKRTLDLQLNRLKDASLPGHIRDLGVIQVTESHGRERRYKYFTFANYQKIVEKEKLASPYPEGFFDDTGGFLPVEEDQFYTTETELFKYVTGQIKSMKGKGKEKANTGAKISTRKAKRKRGDADSEDLSIEDVSAEGETSTSIPPPPPKRKRGRPPKNRPLDTATPVVTATPTDNNTSATSQIVTLPPPSPTPPRKRGRPRKNPPVEPVEKPVPKKRGRPPKNRASVDQTELIIRSYVPPVPQAESSTAQRNAAKSSTFIAGGPAQVPGEIAPTPSATVSPSEDMTVPENREPDVVSQPLVESSLEAPISEAAPSTEPPVQPLEASEATVLGDPGPAESVIDHNKRSAPSTPLSEPPSKRLKASSSVLTSRARTNLSHARREKEILRLITELGGIANTSVKEFIESHTALLERMAAADEAVSVNRPGMKIDKRTLETTLRALMDQGSIKMVTTAVQSRQVKVVHLADKSQEEVNAFLAGLNKSTPAPPNQSSAVRTLDTPLPYGGSKAIKLINPGTEFVVAEPMQPSEPDRPYDLTTLPEAKLREVLLTDPQTVKQLYGFISGKMARLKELHLHVMQLLDVNTNSHVVAAAQQVFHVSYFLEDLPVSVYCALVSSQVPSDELEELLSTPEGRATPLCRLSSSLIDVLEPGKSRARTRMLSLLVMLQDMHIVTPLLPTNSSNPWLRCPPNGDYSTAFDTTNCDGTAPLQSPQYWRFNSSVPIHLWSLDETFPPFWVEAPIRSRADAEDFWRNIQRASLDTHYAKELVAEWEQGGLPPVGVAADIPIRVVRLMRRSLQWRPSYAFSDNQKHVLKRYTDFLTGSTPLEDSDGGEARLEHIANIVCAPREDVTQFYRRKHTKMLDNIEKIHKKASSGHKAEGSKRKTDTDQRADLAQKAAEARAQRERDWDDMLSRVHPEPLENSSVIRIKNLRKRFLQAVGTDHQKWEAEIALAIEQSKIPAKHATANRVPLVSFNPAQPAPPPLPGRSNEKTVEELIALQGPAIIQPEPSVKSRKGKEKEKEGVDGKIIRRRHRFAWTKDYEELARDASAVIRARARECKRLDWSALEQVFRAIPRNTVRQRIVLLRDQPSAEAYFKRLEDKWYELWTKYRGTPELPDDDTTSTWNFDLIAHITFLREHVDKNALRVGFVESTEEVPTAVLPSSISALMAQFEVSEKPLLAPTYDFMWNNAAEEAREKLLAQQPFMLAASSASSAAQGVQTRIYSSERAYVGDAALKMTLSTPNETYNADRAAELLNSAGKEAVDIAMKDMLERGVISKLVRDIKKNKPGRLLKISDPNQNAIGGFIPAELFQDACALEEGLCSSRQNYSLPWRVWPLTASDGDTAALLELVSEGKVDFQIDTSNPQSARAEIDWNSKKADDDDIETTIHLRYRKECTAVNTATFHPTTNVLLSPEINGSNPIAPYGSPLEPESDQTIRVVTTREQVDHVHPLGMSEMGIALTDGHGKTLGGERARCQHEVAAVSEDDVTEGNSLVNCQACLDTEVVRVSSGDELTSRLWAKLVDAGESGVTKQQLKGFSDEPDRELVVDAVIRLVSHKLAFWGGYRDIVLISAHFLTSWTVAIRSQPFFPTRESQEHSNLETQSSPVDMKVTVTKPPLTTFPRRWLDVNGRRISEIWEAACRAVIGIVVFHPGVNQGELRWRLRTVYDRSEIHDILMHLVDCKHLRVMRSESNFIADSPADDTEEKQTFWFLGERRWYDL</sequence>
<evidence type="ECO:0000313" key="1">
    <source>
        <dbReference type="EMBL" id="KAI0095273.1"/>
    </source>
</evidence>
<dbReference type="Proteomes" id="UP001055072">
    <property type="component" value="Unassembled WGS sequence"/>
</dbReference>
<keyword evidence="2" id="KW-1185">Reference proteome</keyword>
<name>A0ACB8ULW9_9APHY</name>
<accession>A0ACB8ULW9</accession>
<proteinExistence type="predicted"/>
<organism evidence="1 2">
    <name type="scientific">Irpex rosettiformis</name>
    <dbReference type="NCBI Taxonomy" id="378272"/>
    <lineage>
        <taxon>Eukaryota</taxon>
        <taxon>Fungi</taxon>
        <taxon>Dikarya</taxon>
        <taxon>Basidiomycota</taxon>
        <taxon>Agaricomycotina</taxon>
        <taxon>Agaricomycetes</taxon>
        <taxon>Polyporales</taxon>
        <taxon>Irpicaceae</taxon>
        <taxon>Irpex</taxon>
    </lineage>
</organism>
<protein>
    <submittedName>
        <fullName evidence="1">Uncharacterized protein</fullName>
    </submittedName>
</protein>
<dbReference type="EMBL" id="MU274900">
    <property type="protein sequence ID" value="KAI0095273.1"/>
    <property type="molecule type" value="Genomic_DNA"/>
</dbReference>
<evidence type="ECO:0000313" key="2">
    <source>
        <dbReference type="Proteomes" id="UP001055072"/>
    </source>
</evidence>